<protein>
    <submittedName>
        <fullName evidence="1">Uncharacterized protein</fullName>
    </submittedName>
</protein>
<dbReference type="Proteomes" id="UP000054721">
    <property type="component" value="Unassembled WGS sequence"/>
</dbReference>
<comment type="caution">
    <text evidence="1">The sequence shown here is derived from an EMBL/GenBank/DDBJ whole genome shotgun (WGS) entry which is preliminary data.</text>
</comment>
<keyword evidence="2" id="KW-1185">Reference proteome</keyword>
<sequence>MRLTGFSVFSLHAAYAASHFRAEILLLIHRGCQIPISRCLQAIYHVYKRSTPKRHRIPTPFLGRVTTPLPVGTEPIMVVELTESIENLGRKLQVGQDTILVICHVVRNTRETRREILLV</sequence>
<organism evidence="1 2">
    <name type="scientific">Trichinella nativa</name>
    <dbReference type="NCBI Taxonomy" id="6335"/>
    <lineage>
        <taxon>Eukaryota</taxon>
        <taxon>Metazoa</taxon>
        <taxon>Ecdysozoa</taxon>
        <taxon>Nematoda</taxon>
        <taxon>Enoplea</taxon>
        <taxon>Dorylaimia</taxon>
        <taxon>Trichinellida</taxon>
        <taxon>Trichinellidae</taxon>
        <taxon>Trichinella</taxon>
    </lineage>
</organism>
<reference evidence="1 2" key="1">
    <citation type="submission" date="2015-05" db="EMBL/GenBank/DDBJ databases">
        <title>Evolution of Trichinella species and genotypes.</title>
        <authorList>
            <person name="Korhonen P.K."/>
            <person name="Edoardo P."/>
            <person name="Giuseppe L.R."/>
            <person name="Gasser R.B."/>
        </authorList>
    </citation>
    <scope>NUCLEOTIDE SEQUENCE [LARGE SCALE GENOMIC DNA]</scope>
    <source>
        <strain evidence="1">ISS10</strain>
    </source>
</reference>
<dbReference type="OrthoDB" id="10448383at2759"/>
<accession>A0A0V1L157</accession>
<dbReference type="EMBL" id="JYDW01000172">
    <property type="protein sequence ID" value="KRZ53153.1"/>
    <property type="molecule type" value="Genomic_DNA"/>
</dbReference>
<evidence type="ECO:0000313" key="1">
    <source>
        <dbReference type="EMBL" id="KRZ53153.1"/>
    </source>
</evidence>
<gene>
    <name evidence="1" type="ORF">T02_6042</name>
</gene>
<name>A0A0V1L157_9BILA</name>
<proteinExistence type="predicted"/>
<evidence type="ECO:0000313" key="2">
    <source>
        <dbReference type="Proteomes" id="UP000054721"/>
    </source>
</evidence>
<dbReference type="AlphaFoldDB" id="A0A0V1L157"/>